<feature type="transmembrane region" description="Helical" evidence="4">
    <location>
        <begin position="6"/>
        <end position="25"/>
    </location>
</feature>
<feature type="transmembrane region" description="Helical" evidence="4">
    <location>
        <begin position="340"/>
        <end position="360"/>
    </location>
</feature>
<dbReference type="Proteomes" id="UP000184423">
    <property type="component" value="Unassembled WGS sequence"/>
</dbReference>
<feature type="transmembrane region" description="Helical" evidence="4">
    <location>
        <begin position="422"/>
        <end position="443"/>
    </location>
</feature>
<dbReference type="CDD" id="cd06438">
    <property type="entry name" value="EpsO_like"/>
    <property type="match status" value="1"/>
</dbReference>
<dbReference type="SUPFAM" id="SSF53448">
    <property type="entry name" value="Nucleotide-diphospho-sugar transferases"/>
    <property type="match status" value="1"/>
</dbReference>
<keyword evidence="4" id="KW-1133">Transmembrane helix</keyword>
<feature type="transmembrane region" description="Helical" evidence="4">
    <location>
        <begin position="391"/>
        <end position="410"/>
    </location>
</feature>
<proteinExistence type="inferred from homology"/>
<evidence type="ECO:0000256" key="2">
    <source>
        <dbReference type="ARBA" id="ARBA00022676"/>
    </source>
</evidence>
<keyword evidence="2" id="KW-0328">Glycosyltransferase</keyword>
<dbReference type="InterPro" id="IPR029044">
    <property type="entry name" value="Nucleotide-diphossugar_trans"/>
</dbReference>
<dbReference type="RefSeq" id="WP_073249142.1">
    <property type="nucleotide sequence ID" value="NZ_FQVG01000035.1"/>
</dbReference>
<organism evidence="5 6">
    <name type="scientific">Caloramator proteoclasticus DSM 10124</name>
    <dbReference type="NCBI Taxonomy" id="1121262"/>
    <lineage>
        <taxon>Bacteria</taxon>
        <taxon>Bacillati</taxon>
        <taxon>Bacillota</taxon>
        <taxon>Clostridia</taxon>
        <taxon>Eubacteriales</taxon>
        <taxon>Clostridiaceae</taxon>
        <taxon>Caloramator</taxon>
    </lineage>
</organism>
<evidence type="ECO:0000256" key="4">
    <source>
        <dbReference type="SAM" id="Phobius"/>
    </source>
</evidence>
<reference evidence="6" key="1">
    <citation type="submission" date="2016-11" db="EMBL/GenBank/DDBJ databases">
        <authorList>
            <person name="Varghese N."/>
            <person name="Submissions S."/>
        </authorList>
    </citation>
    <scope>NUCLEOTIDE SEQUENCE [LARGE SCALE GENOMIC DNA]</scope>
    <source>
        <strain evidence="6">DSM 10124</strain>
    </source>
</reference>
<dbReference type="PANTHER" id="PTHR43630:SF1">
    <property type="entry name" value="POLY-BETA-1,6-N-ACETYL-D-GLUCOSAMINE SYNTHASE"/>
    <property type="match status" value="1"/>
</dbReference>
<keyword evidence="3 5" id="KW-0808">Transferase</keyword>
<keyword evidence="4" id="KW-0472">Membrane</keyword>
<comment type="similarity">
    <text evidence="1">Belongs to the glycosyltransferase 2 family.</text>
</comment>
<sequence length="473" mass="54523">MKEFIFNATFVFQIIVFIISSYYMIISFFGLRLKKEDNNEVEPQKSFALIVAAHNEEMVIAQIVESLKNLDYPKELYDIFVIADNCTDNTAKIAREHGAQVFERFDSNKRGKGYALEWMFNNIFEMDKKYDAVVVFDADNLASRNFLKEMNKKLVAGYKVVQGYIDSKNPNDSWITHSYSIAFWSANRLFQAARWKLGLSNQIGGTGFCVDTELLKRFGWGATCLTEDLEFTCKLVLNGYKVGWAHTAVIYDEKPLTLKQSWNQRKRWMQGFADVATRYFTKLMKKAIKDKDFVAFDCALYTVQPFIILLLGMSLILTYLQTHSEKGLNIFIIQYLFTPIVWKLFSVFQFMFTPIVMVLERKLSKKMLAFLGLYSLNVFLMDRVITRGDSIIKISLLNLAYIGIVSAAILSVEGIKGFKVYIWYLLYGIYTITWIPITVQGIIDKNKKEWSHTKHTRQISISEIEGIDGSTAA</sequence>
<name>A0A1M4Z045_9CLOT</name>
<dbReference type="Gene3D" id="3.90.550.10">
    <property type="entry name" value="Spore Coat Polysaccharide Biosynthesis Protein SpsA, Chain A"/>
    <property type="match status" value="1"/>
</dbReference>
<dbReference type="AlphaFoldDB" id="A0A1M4Z045"/>
<evidence type="ECO:0000256" key="3">
    <source>
        <dbReference type="ARBA" id="ARBA00022679"/>
    </source>
</evidence>
<dbReference type="GO" id="GO:0016757">
    <property type="term" value="F:glycosyltransferase activity"/>
    <property type="evidence" value="ECO:0007669"/>
    <property type="project" value="UniProtKB-KW"/>
</dbReference>
<accession>A0A1M4Z045</accession>
<keyword evidence="4" id="KW-0812">Transmembrane</keyword>
<evidence type="ECO:0000256" key="1">
    <source>
        <dbReference type="ARBA" id="ARBA00006739"/>
    </source>
</evidence>
<dbReference type="PANTHER" id="PTHR43630">
    <property type="entry name" value="POLY-BETA-1,6-N-ACETYL-D-GLUCOSAMINE SYNTHASE"/>
    <property type="match status" value="1"/>
</dbReference>
<gene>
    <name evidence="5" type="ORF">SAMN02746091_01798</name>
</gene>
<protein>
    <submittedName>
        <fullName evidence="5">Glycosyltransferase, catalytic subunit of cellulose synthase and poly-beta-1,6-N-acetylglucosamine synthase</fullName>
    </submittedName>
</protein>
<evidence type="ECO:0000313" key="6">
    <source>
        <dbReference type="Proteomes" id="UP000184423"/>
    </source>
</evidence>
<evidence type="ECO:0000313" key="5">
    <source>
        <dbReference type="EMBL" id="SHF11318.1"/>
    </source>
</evidence>
<dbReference type="Pfam" id="PF13641">
    <property type="entry name" value="Glyco_tranf_2_3"/>
    <property type="match status" value="1"/>
</dbReference>
<feature type="transmembrane region" description="Helical" evidence="4">
    <location>
        <begin position="293"/>
        <end position="320"/>
    </location>
</feature>
<keyword evidence="6" id="KW-1185">Reference proteome</keyword>
<dbReference type="EMBL" id="FQVG01000035">
    <property type="protein sequence ID" value="SHF11318.1"/>
    <property type="molecule type" value="Genomic_DNA"/>
</dbReference>